<name>A0A9W9ZGX5_9CNID</name>
<dbReference type="InterPro" id="IPR029052">
    <property type="entry name" value="Metallo-depent_PP-like"/>
</dbReference>
<keyword evidence="2" id="KW-0812">Transmembrane</keyword>
<dbReference type="Gene3D" id="3.60.21.10">
    <property type="match status" value="1"/>
</dbReference>
<feature type="transmembrane region" description="Helical" evidence="2">
    <location>
        <begin position="73"/>
        <end position="92"/>
    </location>
</feature>
<comment type="caution">
    <text evidence="3">The sequence shown here is derived from an EMBL/GenBank/DDBJ whole genome shotgun (WGS) entry which is preliminary data.</text>
</comment>
<keyword evidence="2" id="KW-0472">Membrane</keyword>
<feature type="region of interest" description="Disordered" evidence="1">
    <location>
        <begin position="29"/>
        <end position="49"/>
    </location>
</feature>
<dbReference type="Proteomes" id="UP001163046">
    <property type="component" value="Unassembled WGS sequence"/>
</dbReference>
<evidence type="ECO:0008006" key="5">
    <source>
        <dbReference type="Google" id="ProtNLM"/>
    </source>
</evidence>
<evidence type="ECO:0000256" key="1">
    <source>
        <dbReference type="SAM" id="MobiDB-lite"/>
    </source>
</evidence>
<keyword evidence="4" id="KW-1185">Reference proteome</keyword>
<dbReference type="AlphaFoldDB" id="A0A9W9ZGX5"/>
<feature type="non-terminal residue" evidence="3">
    <location>
        <position position="1"/>
    </location>
</feature>
<organism evidence="3 4">
    <name type="scientific">Desmophyllum pertusum</name>
    <dbReference type="NCBI Taxonomy" id="174260"/>
    <lineage>
        <taxon>Eukaryota</taxon>
        <taxon>Metazoa</taxon>
        <taxon>Cnidaria</taxon>
        <taxon>Anthozoa</taxon>
        <taxon>Hexacorallia</taxon>
        <taxon>Scleractinia</taxon>
        <taxon>Caryophylliina</taxon>
        <taxon>Caryophylliidae</taxon>
        <taxon>Desmophyllum</taxon>
    </lineage>
</organism>
<reference evidence="3" key="1">
    <citation type="submission" date="2023-01" db="EMBL/GenBank/DDBJ databases">
        <title>Genome assembly of the deep-sea coral Lophelia pertusa.</title>
        <authorList>
            <person name="Herrera S."/>
            <person name="Cordes E."/>
        </authorList>
    </citation>
    <scope>NUCLEOTIDE SEQUENCE</scope>
    <source>
        <strain evidence="3">USNM1676648</strain>
        <tissue evidence="3">Polyp</tissue>
    </source>
</reference>
<evidence type="ECO:0000313" key="3">
    <source>
        <dbReference type="EMBL" id="KAJ7381543.1"/>
    </source>
</evidence>
<accession>A0A9W9ZGX5</accession>
<dbReference type="OrthoDB" id="45007at2759"/>
<keyword evidence="2" id="KW-1133">Transmembrane helix</keyword>
<proteinExistence type="predicted"/>
<dbReference type="EMBL" id="MU826291">
    <property type="protein sequence ID" value="KAJ7381543.1"/>
    <property type="molecule type" value="Genomic_DNA"/>
</dbReference>
<evidence type="ECO:0000313" key="4">
    <source>
        <dbReference type="Proteomes" id="UP001163046"/>
    </source>
</evidence>
<sequence length="116" mass="13033">AYIWDQWHELIEPYATLMPYMVGMGNHEQDHLSGGSKDPSGAPGEGWHPGGGTMVMTQGESVEYPCTTDFTCLIMAMLFGGALYLSSFVFIFHPFISVRFHCIYAIHLFHLSMRIV</sequence>
<evidence type="ECO:0000256" key="2">
    <source>
        <dbReference type="SAM" id="Phobius"/>
    </source>
</evidence>
<gene>
    <name evidence="3" type="ORF">OS493_040560</name>
</gene>
<protein>
    <recommendedName>
        <fullName evidence="5">Purple acid phosphatase</fullName>
    </recommendedName>
</protein>